<name>A0A7J6LH98_PERCH</name>
<gene>
    <name evidence="2" type="primary">AP1S1</name>
    <name evidence="2" type="ORF">FOL47_007889</name>
</gene>
<dbReference type="InterPro" id="IPR052613">
    <property type="entry name" value="LicD_transferase"/>
</dbReference>
<dbReference type="OrthoDB" id="444255at2759"/>
<dbReference type="PANTHER" id="PTHR13627">
    <property type="entry name" value="FUKUTIN RELATED PROTEIN"/>
    <property type="match status" value="1"/>
</dbReference>
<keyword evidence="3" id="KW-1185">Reference proteome</keyword>
<organism evidence="2 3">
    <name type="scientific">Perkinsus chesapeaki</name>
    <name type="common">Clam parasite</name>
    <name type="synonym">Perkinsus andrewsi</name>
    <dbReference type="NCBI Taxonomy" id="330153"/>
    <lineage>
        <taxon>Eukaryota</taxon>
        <taxon>Sar</taxon>
        <taxon>Alveolata</taxon>
        <taxon>Perkinsozoa</taxon>
        <taxon>Perkinsea</taxon>
        <taxon>Perkinsida</taxon>
        <taxon>Perkinsidae</taxon>
        <taxon>Perkinsus</taxon>
    </lineage>
</organism>
<dbReference type="EMBL" id="JAAPAO010000485">
    <property type="protein sequence ID" value="KAF4658652.1"/>
    <property type="molecule type" value="Genomic_DNA"/>
</dbReference>
<sequence length="325" mass="37703">MACISILWLFFTLLTPAYVYFYWRPEPHVVDGQVRGSYQLHECEFDEVVDWEFYYSSRDFFHYEIANNRPRALKVREVDSEICSLPKESEPQWTDCLPINPVMDPKRCTLASRTELLKTDPAFVGRPCMAAILDMLLIEVNGIMLELGCEPLLTFGTALGAWRNGTHIPHTDDIDLAYIRESDVDDCLDERFASLLRSRGFYTFRDELIRVCIAPFHPLASNLYDINNPKPCGSGRSCGYVDIYPMVPYTGNKPYHREGKLYRHVPYDGYRMSEDQIWPLRPISINARNFNTFGDVEDLLQRSYGKDFLHPKGNEEYMKDLGIVF</sequence>
<dbReference type="PANTHER" id="PTHR13627:SF33">
    <property type="entry name" value="LICD FAMILY PROTEIN"/>
    <property type="match status" value="1"/>
</dbReference>
<dbReference type="Proteomes" id="UP000591131">
    <property type="component" value="Unassembled WGS sequence"/>
</dbReference>
<dbReference type="AlphaFoldDB" id="A0A7J6LH98"/>
<protein>
    <submittedName>
        <fullName evidence="2">AP-1 complex subunit sigma-1A</fullName>
    </submittedName>
</protein>
<reference evidence="2 3" key="1">
    <citation type="submission" date="2020-04" db="EMBL/GenBank/DDBJ databases">
        <title>Perkinsus chesapeaki whole genome sequence.</title>
        <authorList>
            <person name="Bogema D.R."/>
        </authorList>
    </citation>
    <scope>NUCLEOTIDE SEQUENCE [LARGE SCALE GENOMIC DNA]</scope>
    <source>
        <strain evidence="2">ATCC PRA-425</strain>
    </source>
</reference>
<proteinExistence type="predicted"/>
<accession>A0A7J6LH98</accession>
<keyword evidence="1" id="KW-0732">Signal</keyword>
<feature type="chain" id="PRO_5029590967" evidence="1">
    <location>
        <begin position="20"/>
        <end position="325"/>
    </location>
</feature>
<comment type="caution">
    <text evidence="2">The sequence shown here is derived from an EMBL/GenBank/DDBJ whole genome shotgun (WGS) entry which is preliminary data.</text>
</comment>
<evidence type="ECO:0000313" key="3">
    <source>
        <dbReference type="Proteomes" id="UP000591131"/>
    </source>
</evidence>
<feature type="signal peptide" evidence="1">
    <location>
        <begin position="1"/>
        <end position="19"/>
    </location>
</feature>
<evidence type="ECO:0000256" key="1">
    <source>
        <dbReference type="SAM" id="SignalP"/>
    </source>
</evidence>
<evidence type="ECO:0000313" key="2">
    <source>
        <dbReference type="EMBL" id="KAF4658652.1"/>
    </source>
</evidence>